<name>A0A0A9APY6_ARUDO</name>
<evidence type="ECO:0000313" key="1">
    <source>
        <dbReference type="EMBL" id="JAD51953.1"/>
    </source>
</evidence>
<accession>A0A0A9APY6</accession>
<sequence>MLTIGLGSAWSVNKPRQSLFTISFWQHAADRRQDAAWRQLLQPGRHEHCELGHRTTGREERGCFIGWDWASS</sequence>
<reference evidence="1" key="2">
    <citation type="journal article" date="2015" name="Data Brief">
        <title>Shoot transcriptome of the giant reed, Arundo donax.</title>
        <authorList>
            <person name="Barrero R.A."/>
            <person name="Guerrero F.D."/>
            <person name="Moolhuijzen P."/>
            <person name="Goolsby J.A."/>
            <person name="Tidwell J."/>
            <person name="Bellgard S.E."/>
            <person name="Bellgard M.I."/>
        </authorList>
    </citation>
    <scope>NUCLEOTIDE SEQUENCE</scope>
    <source>
        <tissue evidence="1">Shoot tissue taken approximately 20 cm above the soil surface</tissue>
    </source>
</reference>
<protein>
    <submittedName>
        <fullName evidence="1">Uncharacterized protein</fullName>
    </submittedName>
</protein>
<organism evidence="1">
    <name type="scientific">Arundo donax</name>
    <name type="common">Giant reed</name>
    <name type="synonym">Donax arundinaceus</name>
    <dbReference type="NCBI Taxonomy" id="35708"/>
    <lineage>
        <taxon>Eukaryota</taxon>
        <taxon>Viridiplantae</taxon>
        <taxon>Streptophyta</taxon>
        <taxon>Embryophyta</taxon>
        <taxon>Tracheophyta</taxon>
        <taxon>Spermatophyta</taxon>
        <taxon>Magnoliopsida</taxon>
        <taxon>Liliopsida</taxon>
        <taxon>Poales</taxon>
        <taxon>Poaceae</taxon>
        <taxon>PACMAD clade</taxon>
        <taxon>Arundinoideae</taxon>
        <taxon>Arundineae</taxon>
        <taxon>Arundo</taxon>
    </lineage>
</organism>
<proteinExistence type="predicted"/>
<dbReference type="EMBL" id="GBRH01245942">
    <property type="protein sequence ID" value="JAD51953.1"/>
    <property type="molecule type" value="Transcribed_RNA"/>
</dbReference>
<dbReference type="AlphaFoldDB" id="A0A0A9APY6"/>
<reference evidence="1" key="1">
    <citation type="submission" date="2014-09" db="EMBL/GenBank/DDBJ databases">
        <authorList>
            <person name="Magalhaes I.L.F."/>
            <person name="Oliveira U."/>
            <person name="Santos F.R."/>
            <person name="Vidigal T.H.D.A."/>
            <person name="Brescovit A.D."/>
            <person name="Santos A.J."/>
        </authorList>
    </citation>
    <scope>NUCLEOTIDE SEQUENCE</scope>
    <source>
        <tissue evidence="1">Shoot tissue taken approximately 20 cm above the soil surface</tissue>
    </source>
</reference>